<proteinExistence type="predicted"/>
<evidence type="ECO:0008006" key="3">
    <source>
        <dbReference type="Google" id="ProtNLM"/>
    </source>
</evidence>
<dbReference type="AlphaFoldDB" id="A0A445BEW5"/>
<accession>A0A445BEW5</accession>
<name>A0A445BEW5_ARAHY</name>
<protein>
    <recommendedName>
        <fullName evidence="3">DUF4283 domain-containing protein</fullName>
    </recommendedName>
</protein>
<sequence length="123" mass="14041">MDEGDYRHALFEGHWLVADHYLLVQRWRPLFQPSNDFNLVVKSTTLMPELLNSVNPVINNVGMDIGVSDLNEDMENGNTLNSFGPWMIVKRPQRKNMKKKVSGLDLNKGVNVALGSRYQVLDQ</sequence>
<evidence type="ECO:0000313" key="2">
    <source>
        <dbReference type="Proteomes" id="UP000289738"/>
    </source>
</evidence>
<keyword evidence="2" id="KW-1185">Reference proteome</keyword>
<gene>
    <name evidence="1" type="ORF">Ahy_A09g042101</name>
</gene>
<dbReference type="Proteomes" id="UP000289738">
    <property type="component" value="Chromosome A09"/>
</dbReference>
<organism evidence="1 2">
    <name type="scientific">Arachis hypogaea</name>
    <name type="common">Peanut</name>
    <dbReference type="NCBI Taxonomy" id="3818"/>
    <lineage>
        <taxon>Eukaryota</taxon>
        <taxon>Viridiplantae</taxon>
        <taxon>Streptophyta</taxon>
        <taxon>Embryophyta</taxon>
        <taxon>Tracheophyta</taxon>
        <taxon>Spermatophyta</taxon>
        <taxon>Magnoliopsida</taxon>
        <taxon>eudicotyledons</taxon>
        <taxon>Gunneridae</taxon>
        <taxon>Pentapetalae</taxon>
        <taxon>rosids</taxon>
        <taxon>fabids</taxon>
        <taxon>Fabales</taxon>
        <taxon>Fabaceae</taxon>
        <taxon>Papilionoideae</taxon>
        <taxon>50 kb inversion clade</taxon>
        <taxon>dalbergioids sensu lato</taxon>
        <taxon>Dalbergieae</taxon>
        <taxon>Pterocarpus clade</taxon>
        <taxon>Arachis</taxon>
    </lineage>
</organism>
<reference evidence="1 2" key="1">
    <citation type="submission" date="2019-01" db="EMBL/GenBank/DDBJ databases">
        <title>Sequencing of cultivated peanut Arachis hypogaea provides insights into genome evolution and oil improvement.</title>
        <authorList>
            <person name="Chen X."/>
        </authorList>
    </citation>
    <scope>NUCLEOTIDE SEQUENCE [LARGE SCALE GENOMIC DNA]</scope>
    <source>
        <strain evidence="2">cv. Fuhuasheng</strain>
        <tissue evidence="1">Leaves</tissue>
    </source>
</reference>
<evidence type="ECO:0000313" key="1">
    <source>
        <dbReference type="EMBL" id="RYR37171.1"/>
    </source>
</evidence>
<dbReference type="EMBL" id="SDMP01000009">
    <property type="protein sequence ID" value="RYR37171.1"/>
    <property type="molecule type" value="Genomic_DNA"/>
</dbReference>
<comment type="caution">
    <text evidence="1">The sequence shown here is derived from an EMBL/GenBank/DDBJ whole genome shotgun (WGS) entry which is preliminary data.</text>
</comment>